<evidence type="ECO:0000313" key="7">
    <source>
        <dbReference type="EMBL" id="OGH83463.1"/>
    </source>
</evidence>
<evidence type="ECO:0000256" key="5">
    <source>
        <dbReference type="HAMAP-Rule" id="MF_00382"/>
    </source>
</evidence>
<evidence type="ECO:0000256" key="6">
    <source>
        <dbReference type="RuleBase" id="RU000560"/>
    </source>
</evidence>
<evidence type="ECO:0000256" key="1">
    <source>
        <dbReference type="ARBA" id="ARBA00007698"/>
    </source>
</evidence>
<dbReference type="SUPFAM" id="SSF74731">
    <property type="entry name" value="Ribosomal protein L20"/>
    <property type="match status" value="1"/>
</dbReference>
<dbReference type="Proteomes" id="UP000176300">
    <property type="component" value="Unassembled WGS sequence"/>
</dbReference>
<dbReference type="Pfam" id="PF00453">
    <property type="entry name" value="Ribosomal_L20"/>
    <property type="match status" value="1"/>
</dbReference>
<comment type="caution">
    <text evidence="7">The sequence shown here is derived from an EMBL/GenBank/DDBJ whole genome shotgun (WGS) entry which is preliminary data.</text>
</comment>
<dbReference type="GO" id="GO:0006412">
    <property type="term" value="P:translation"/>
    <property type="evidence" value="ECO:0007669"/>
    <property type="project" value="InterPro"/>
</dbReference>
<dbReference type="PRINTS" id="PR00062">
    <property type="entry name" value="RIBOSOMALL20"/>
</dbReference>
<dbReference type="FunFam" id="1.10.1900.20:FF:000001">
    <property type="entry name" value="50S ribosomal protein L20"/>
    <property type="match status" value="1"/>
</dbReference>
<comment type="similarity">
    <text evidence="1 5 6">Belongs to the bacterial ribosomal protein bL20 family.</text>
</comment>
<keyword evidence="3 5" id="KW-0687">Ribonucleoprotein</keyword>
<dbReference type="EMBL" id="MFQS01000012">
    <property type="protein sequence ID" value="OGH83463.1"/>
    <property type="molecule type" value="Genomic_DNA"/>
</dbReference>
<dbReference type="AlphaFoldDB" id="A0A1F6NI63"/>
<comment type="function">
    <text evidence="5 6">Binds directly to 23S ribosomal RNA and is necessary for the in vitro assembly process of the 50S ribosomal subunit. It is not involved in the protein synthesizing functions of that subunit.</text>
</comment>
<sequence>MPRVKRAMGHVKKRRNLMKRVKGFEAGRKNLIKLAKTADVKAGAHAYRDRRRKKREFRRLWQVRINAAVRELGTSYSKFMGGLKAKKVMLDRKVLSEIAAKEPKIFKKIAELVK</sequence>
<evidence type="ECO:0000256" key="4">
    <source>
        <dbReference type="ARBA" id="ARBA00035172"/>
    </source>
</evidence>
<dbReference type="InterPro" id="IPR005813">
    <property type="entry name" value="Ribosomal_bL20"/>
</dbReference>
<keyword evidence="5 6" id="KW-0694">RNA-binding</keyword>
<dbReference type="HAMAP" id="MF_00382">
    <property type="entry name" value="Ribosomal_bL20"/>
    <property type="match status" value="1"/>
</dbReference>
<keyword evidence="5 6" id="KW-0699">rRNA-binding</keyword>
<dbReference type="GO" id="GO:0005840">
    <property type="term" value="C:ribosome"/>
    <property type="evidence" value="ECO:0007669"/>
    <property type="project" value="UniProtKB-KW"/>
</dbReference>
<dbReference type="GO" id="GO:0003735">
    <property type="term" value="F:structural constituent of ribosome"/>
    <property type="evidence" value="ECO:0007669"/>
    <property type="project" value="InterPro"/>
</dbReference>
<dbReference type="STRING" id="1798697.A2373_03990"/>
<reference evidence="7 8" key="1">
    <citation type="journal article" date="2016" name="Nat. Commun.">
        <title>Thousands of microbial genomes shed light on interconnected biogeochemical processes in an aquifer system.</title>
        <authorList>
            <person name="Anantharaman K."/>
            <person name="Brown C.T."/>
            <person name="Hug L.A."/>
            <person name="Sharon I."/>
            <person name="Castelle C.J."/>
            <person name="Probst A.J."/>
            <person name="Thomas B.C."/>
            <person name="Singh A."/>
            <person name="Wilkins M.J."/>
            <person name="Karaoz U."/>
            <person name="Brodie E.L."/>
            <person name="Williams K.H."/>
            <person name="Hubbard S.S."/>
            <person name="Banfield J.F."/>
        </authorList>
    </citation>
    <scope>NUCLEOTIDE SEQUENCE [LARGE SCALE GENOMIC DNA]</scope>
</reference>
<organism evidence="7 8">
    <name type="scientific">Candidatus Magasanikbacteria bacterium RIFOXYB1_FULL_40_15</name>
    <dbReference type="NCBI Taxonomy" id="1798697"/>
    <lineage>
        <taxon>Bacteria</taxon>
        <taxon>Candidatus Magasanikiibacteriota</taxon>
    </lineage>
</organism>
<dbReference type="GO" id="GO:0019843">
    <property type="term" value="F:rRNA binding"/>
    <property type="evidence" value="ECO:0007669"/>
    <property type="project" value="UniProtKB-UniRule"/>
</dbReference>
<evidence type="ECO:0000256" key="2">
    <source>
        <dbReference type="ARBA" id="ARBA00022980"/>
    </source>
</evidence>
<dbReference type="CDD" id="cd07026">
    <property type="entry name" value="Ribosomal_L20"/>
    <property type="match status" value="1"/>
</dbReference>
<evidence type="ECO:0000256" key="3">
    <source>
        <dbReference type="ARBA" id="ARBA00023274"/>
    </source>
</evidence>
<dbReference type="NCBIfam" id="TIGR01032">
    <property type="entry name" value="rplT_bact"/>
    <property type="match status" value="1"/>
</dbReference>
<gene>
    <name evidence="5" type="primary">rplT</name>
    <name evidence="7" type="ORF">A2373_03990</name>
</gene>
<dbReference type="InterPro" id="IPR035566">
    <property type="entry name" value="Ribosomal_protein_bL20_C"/>
</dbReference>
<proteinExistence type="inferred from homology"/>
<dbReference type="GO" id="GO:1990904">
    <property type="term" value="C:ribonucleoprotein complex"/>
    <property type="evidence" value="ECO:0007669"/>
    <property type="project" value="UniProtKB-KW"/>
</dbReference>
<keyword evidence="2 5" id="KW-0689">Ribosomal protein</keyword>
<accession>A0A1F6NI63</accession>
<evidence type="ECO:0000313" key="8">
    <source>
        <dbReference type="Proteomes" id="UP000176300"/>
    </source>
</evidence>
<dbReference type="PANTHER" id="PTHR10986">
    <property type="entry name" value="39S RIBOSOMAL PROTEIN L20"/>
    <property type="match status" value="1"/>
</dbReference>
<name>A0A1F6NI63_9BACT</name>
<dbReference type="Gene3D" id="1.10.1900.20">
    <property type="entry name" value="Ribosomal protein L20"/>
    <property type="match status" value="1"/>
</dbReference>
<dbReference type="GO" id="GO:0000027">
    <property type="term" value="P:ribosomal large subunit assembly"/>
    <property type="evidence" value="ECO:0007669"/>
    <property type="project" value="UniProtKB-UniRule"/>
</dbReference>
<dbReference type="Gene3D" id="6.10.160.10">
    <property type="match status" value="1"/>
</dbReference>
<protein>
    <recommendedName>
        <fullName evidence="4 5">Large ribosomal subunit protein bL20</fullName>
    </recommendedName>
</protein>